<protein>
    <recommendedName>
        <fullName evidence="3">Restriction endonuclease</fullName>
    </recommendedName>
</protein>
<name>A0A6V8SMH6_9CLOT</name>
<evidence type="ECO:0008006" key="3">
    <source>
        <dbReference type="Google" id="ProtNLM"/>
    </source>
</evidence>
<dbReference type="Proteomes" id="UP000580568">
    <property type="component" value="Unassembled WGS sequence"/>
</dbReference>
<proteinExistence type="predicted"/>
<evidence type="ECO:0000313" key="2">
    <source>
        <dbReference type="Proteomes" id="UP000580568"/>
    </source>
</evidence>
<reference evidence="1 2" key="1">
    <citation type="submission" date="2020-07" db="EMBL/GenBank/DDBJ databases">
        <title>A new beta-1,3-glucan-decomposing anaerobic bacterium isolated from anoxic soil subjected to biological soil disinfestation.</title>
        <authorList>
            <person name="Ueki A."/>
            <person name="Tonouchi A."/>
        </authorList>
    </citation>
    <scope>NUCLEOTIDE SEQUENCE [LARGE SCALE GENOMIC DNA]</scope>
    <source>
        <strain evidence="1 2">TW1</strain>
    </source>
</reference>
<sequence>MDQKITPDIVCMMADCVINYLDFRKDKTLEFTGKDIWDFDYFNNIIKTAFSKPDVKEESAKHEYDKIIQQPLKMLSYAKVLKCEKWGNTNNFKVNNYEILEYISLKELNSYKFLAIYLKKVLTDSALISYFEKFKNENTPNEFAILKEVFENFIKKYTKIKKDYEPKRIFTKVLNTFAANNNIHGTEKGRYSDKKIVFSDLLYNKVNWRDIGKDKQQTRQMHELEQSEKMLQREAINKYYIEKSIRIIKRMHKKSELCDKYAVGDATQVHHIFMKSEFPSIASYLENLILLTPTQHLSKAHPKNNTTKVDTDYQLLCLLAKSNTIRLHLYSTKSEQRKYSKDDFVFVINTGLNVSIDNSISFDDLTNFLIEKYRCAD</sequence>
<evidence type="ECO:0000313" key="1">
    <source>
        <dbReference type="EMBL" id="GFP76378.1"/>
    </source>
</evidence>
<comment type="caution">
    <text evidence="1">The sequence shown here is derived from an EMBL/GenBank/DDBJ whole genome shotgun (WGS) entry which is preliminary data.</text>
</comment>
<dbReference type="RefSeq" id="WP_183277810.1">
    <property type="nucleotide sequence ID" value="NZ_BLZR01000001.1"/>
</dbReference>
<keyword evidence="2" id="KW-1185">Reference proteome</keyword>
<dbReference type="EMBL" id="BLZR01000001">
    <property type="protein sequence ID" value="GFP76378.1"/>
    <property type="molecule type" value="Genomic_DNA"/>
</dbReference>
<gene>
    <name evidence="1" type="ORF">bsdtw1_02480</name>
</gene>
<accession>A0A6V8SMH6</accession>
<organism evidence="1 2">
    <name type="scientific">Clostridium fungisolvens</name>
    <dbReference type="NCBI Taxonomy" id="1604897"/>
    <lineage>
        <taxon>Bacteria</taxon>
        <taxon>Bacillati</taxon>
        <taxon>Bacillota</taxon>
        <taxon>Clostridia</taxon>
        <taxon>Eubacteriales</taxon>
        <taxon>Clostridiaceae</taxon>
        <taxon>Clostridium</taxon>
    </lineage>
</organism>
<dbReference type="AlphaFoldDB" id="A0A6V8SMH6"/>